<dbReference type="PANTHER" id="PTHR31272:SF4">
    <property type="entry name" value="CYTOCHROME C-TYPE BIOGENESIS PROTEIN HI_1454-RELATED"/>
    <property type="match status" value="1"/>
</dbReference>
<dbReference type="Pfam" id="PF02683">
    <property type="entry name" value="DsbD_TM"/>
    <property type="match status" value="1"/>
</dbReference>
<accession>A0A0F9QYN6</accession>
<evidence type="ECO:0000259" key="7">
    <source>
        <dbReference type="Pfam" id="PF02683"/>
    </source>
</evidence>
<dbReference type="GO" id="GO:0016020">
    <property type="term" value="C:membrane"/>
    <property type="evidence" value="ECO:0007669"/>
    <property type="project" value="UniProtKB-SubCell"/>
</dbReference>
<keyword evidence="4 6" id="KW-1133">Transmembrane helix</keyword>
<evidence type="ECO:0000256" key="5">
    <source>
        <dbReference type="ARBA" id="ARBA00023136"/>
    </source>
</evidence>
<feature type="domain" description="Cytochrome C biogenesis protein transmembrane" evidence="7">
    <location>
        <begin position="7"/>
        <end position="218"/>
    </location>
</feature>
<evidence type="ECO:0000313" key="8">
    <source>
        <dbReference type="EMBL" id="KKN42082.1"/>
    </source>
</evidence>
<evidence type="ECO:0000256" key="3">
    <source>
        <dbReference type="ARBA" id="ARBA00022692"/>
    </source>
</evidence>
<feature type="transmembrane region" description="Helical" evidence="6">
    <location>
        <begin position="200"/>
        <end position="219"/>
    </location>
</feature>
<evidence type="ECO:0000256" key="6">
    <source>
        <dbReference type="SAM" id="Phobius"/>
    </source>
</evidence>
<proteinExistence type="inferred from homology"/>
<organism evidence="8">
    <name type="scientific">marine sediment metagenome</name>
    <dbReference type="NCBI Taxonomy" id="412755"/>
    <lineage>
        <taxon>unclassified sequences</taxon>
        <taxon>metagenomes</taxon>
        <taxon>ecological metagenomes</taxon>
    </lineage>
</organism>
<feature type="transmembrane region" description="Helical" evidence="6">
    <location>
        <begin position="88"/>
        <end position="107"/>
    </location>
</feature>
<evidence type="ECO:0000256" key="4">
    <source>
        <dbReference type="ARBA" id="ARBA00022989"/>
    </source>
</evidence>
<evidence type="ECO:0000256" key="1">
    <source>
        <dbReference type="ARBA" id="ARBA00004141"/>
    </source>
</evidence>
<dbReference type="EMBL" id="LAZR01001606">
    <property type="protein sequence ID" value="KKN42082.1"/>
    <property type="molecule type" value="Genomic_DNA"/>
</dbReference>
<dbReference type="PANTHER" id="PTHR31272">
    <property type="entry name" value="CYTOCHROME C-TYPE BIOGENESIS PROTEIN HI_1454-RELATED"/>
    <property type="match status" value="1"/>
</dbReference>
<protein>
    <recommendedName>
        <fullName evidence="7">Cytochrome C biogenesis protein transmembrane domain-containing protein</fullName>
    </recommendedName>
</protein>
<dbReference type="InterPro" id="IPR051790">
    <property type="entry name" value="Cytochrome_c-biogenesis_DsbD"/>
</dbReference>
<feature type="transmembrane region" description="Helical" evidence="6">
    <location>
        <begin position="165"/>
        <end position="188"/>
    </location>
</feature>
<reference evidence="8" key="1">
    <citation type="journal article" date="2015" name="Nature">
        <title>Complex archaea that bridge the gap between prokaryotes and eukaryotes.</title>
        <authorList>
            <person name="Spang A."/>
            <person name="Saw J.H."/>
            <person name="Jorgensen S.L."/>
            <person name="Zaremba-Niedzwiedzka K."/>
            <person name="Martijn J."/>
            <person name="Lind A.E."/>
            <person name="van Eijk R."/>
            <person name="Schleper C."/>
            <person name="Guy L."/>
            <person name="Ettema T.J."/>
        </authorList>
    </citation>
    <scope>NUCLEOTIDE SEQUENCE</scope>
</reference>
<sequence length="240" mass="26022">MPDLATWGMLAAFFGGLVSFFSPCTLPLVPGYLSVVTGGTVTDRSSRLQSLWLSICFVLGFSVVFIAFGASASLLGQWLMAYRQEANLVAGILIVLMGLFMLGWWSMPALQRDWRFGQTLEGGRPTAAFLLGLAFAVGWTPCIGPILGAILALSSTHANAETGMLYLAVYSLGLAIPFLATALFIKHFRARVRWMSRWSQSLRILAGLVLVVMGVMVLTGQMTRFASWMLSAFPVLGRLG</sequence>
<keyword evidence="5 6" id="KW-0472">Membrane</keyword>
<comment type="similarity">
    <text evidence="2">Belongs to the DsbD family.</text>
</comment>
<dbReference type="AlphaFoldDB" id="A0A0F9QYN6"/>
<evidence type="ECO:0000256" key="2">
    <source>
        <dbReference type="ARBA" id="ARBA00006143"/>
    </source>
</evidence>
<comment type="caution">
    <text evidence="8">The sequence shown here is derived from an EMBL/GenBank/DDBJ whole genome shotgun (WGS) entry which is preliminary data.</text>
</comment>
<dbReference type="GO" id="GO:0017004">
    <property type="term" value="P:cytochrome complex assembly"/>
    <property type="evidence" value="ECO:0007669"/>
    <property type="project" value="InterPro"/>
</dbReference>
<feature type="transmembrane region" description="Helical" evidence="6">
    <location>
        <begin position="127"/>
        <end position="153"/>
    </location>
</feature>
<name>A0A0F9QYN6_9ZZZZ</name>
<gene>
    <name evidence="8" type="ORF">LCGC14_0716890</name>
</gene>
<keyword evidence="3 6" id="KW-0812">Transmembrane</keyword>
<comment type="subcellular location">
    <subcellularLocation>
        <location evidence="1">Membrane</location>
        <topology evidence="1">Multi-pass membrane protein</topology>
    </subcellularLocation>
</comment>
<dbReference type="InterPro" id="IPR003834">
    <property type="entry name" value="Cyt_c_assmbl_TM_dom"/>
</dbReference>
<feature type="transmembrane region" description="Helical" evidence="6">
    <location>
        <begin position="51"/>
        <end position="76"/>
    </location>
</feature>